<comment type="function">
    <text evidence="7">Responsible for the coupling of flagellin expression to flagellar assembly by preventing expression of the flagellin genes when a component of the middle class of proteins is defective. It negatively regulates flagellar genes by inhibiting the activity of FliA by directly binding to FliA.</text>
</comment>
<keyword evidence="4" id="KW-1005">Bacterial flagellum biogenesis</keyword>
<dbReference type="InterPro" id="IPR035890">
    <property type="entry name" value="Anti-sigma-28_factor_FlgM_sf"/>
</dbReference>
<evidence type="ECO:0000313" key="13">
    <source>
        <dbReference type="Proteomes" id="UP000182660"/>
    </source>
</evidence>
<feature type="region of interest" description="Disordered" evidence="9">
    <location>
        <begin position="17"/>
        <end position="45"/>
    </location>
</feature>
<gene>
    <name evidence="11" type="ORF">MT2528_1581</name>
    <name evidence="12" type="ORF">NVI5450_1780</name>
</gene>
<dbReference type="EMBL" id="FPLJ01000039">
    <property type="protein sequence ID" value="SGY88722.1"/>
    <property type="molecule type" value="Genomic_DNA"/>
</dbReference>
<keyword evidence="12" id="KW-0282">Flagellum</keyword>
<evidence type="ECO:0000256" key="1">
    <source>
        <dbReference type="ARBA" id="ARBA00005322"/>
    </source>
</evidence>
<feature type="domain" description="Anti-sigma-28 factor FlgM C-terminal" evidence="10">
    <location>
        <begin position="44"/>
        <end position="96"/>
    </location>
</feature>
<evidence type="ECO:0000256" key="5">
    <source>
        <dbReference type="ARBA" id="ARBA00023015"/>
    </source>
</evidence>
<dbReference type="KEGG" id="mvs:MVIS_3465"/>
<dbReference type="PATRIC" id="fig|80854.5.peg.3664"/>
<dbReference type="GO" id="GO:0045892">
    <property type="term" value="P:negative regulation of DNA-templated transcription"/>
    <property type="evidence" value="ECO:0007669"/>
    <property type="project" value="InterPro"/>
</dbReference>
<proteinExistence type="inferred from homology"/>
<dbReference type="STRING" id="80854.MVIS_3465"/>
<dbReference type="HOGENOM" id="CLU_149304_0_1_6"/>
<evidence type="ECO:0000256" key="3">
    <source>
        <dbReference type="ARBA" id="ARBA00022491"/>
    </source>
</evidence>
<keyword evidence="12" id="KW-0966">Cell projection</keyword>
<keyword evidence="12" id="KW-0969">Cilium</keyword>
<comment type="similarity">
    <text evidence="1">Belongs to the FlgM family.</text>
</comment>
<keyword evidence="6" id="KW-0804">Transcription</keyword>
<dbReference type="InterPro" id="IPR007412">
    <property type="entry name" value="FlgM"/>
</dbReference>
<protein>
    <recommendedName>
        <fullName evidence="2">Negative regulator of flagellin synthesis</fullName>
    </recommendedName>
    <alternativeName>
        <fullName evidence="8">Anti-sigma-28 factor</fullName>
    </alternativeName>
</protein>
<dbReference type="OrthoDB" id="5797147at2"/>
<dbReference type="RefSeq" id="WP_045111476.1">
    <property type="nucleotide sequence ID" value="NZ_CAWQZC010000118.1"/>
</dbReference>
<evidence type="ECO:0000256" key="7">
    <source>
        <dbReference type="ARBA" id="ARBA00024739"/>
    </source>
</evidence>
<dbReference type="GO" id="GO:0044781">
    <property type="term" value="P:bacterial-type flagellum organization"/>
    <property type="evidence" value="ECO:0007669"/>
    <property type="project" value="UniProtKB-KW"/>
</dbReference>
<organism evidence="12 14">
    <name type="scientific">Moritella viscosa</name>
    <dbReference type="NCBI Taxonomy" id="80854"/>
    <lineage>
        <taxon>Bacteria</taxon>
        <taxon>Pseudomonadati</taxon>
        <taxon>Pseudomonadota</taxon>
        <taxon>Gammaproteobacteria</taxon>
        <taxon>Alteromonadales</taxon>
        <taxon>Moritellaceae</taxon>
        <taxon>Moritella</taxon>
    </lineage>
</organism>
<keyword evidence="13" id="KW-1185">Reference proteome</keyword>
<sequence length="104" mass="11284">MAINLTNLNNRSLQLDQARSAQQKTRVQNGNPTQTSPQRIAQGDSVNITSQAKSLTAMEHDLAQGTPVNESKVESLKKAIADGSYQVDANKLAKNMSNFESLLV</sequence>
<evidence type="ECO:0000259" key="10">
    <source>
        <dbReference type="Pfam" id="PF04316"/>
    </source>
</evidence>
<reference evidence="11 13" key="2">
    <citation type="submission" date="2016-11" db="EMBL/GenBank/DDBJ databases">
        <authorList>
            <person name="Klemetsen T."/>
        </authorList>
    </citation>
    <scope>NUCLEOTIDE SEQUENCE [LARGE SCALE GENOMIC DNA]</scope>
    <source>
        <strain evidence="11">MT 2528</strain>
    </source>
</reference>
<evidence type="ECO:0000256" key="9">
    <source>
        <dbReference type="SAM" id="MobiDB-lite"/>
    </source>
</evidence>
<evidence type="ECO:0000256" key="6">
    <source>
        <dbReference type="ARBA" id="ARBA00023163"/>
    </source>
</evidence>
<evidence type="ECO:0000256" key="8">
    <source>
        <dbReference type="ARBA" id="ARBA00030117"/>
    </source>
</evidence>
<evidence type="ECO:0000313" key="11">
    <source>
        <dbReference type="EMBL" id="SGY88722.1"/>
    </source>
</evidence>
<dbReference type="InterPro" id="IPR031316">
    <property type="entry name" value="FlgM_C"/>
</dbReference>
<dbReference type="AlphaFoldDB" id="A0A090IGK9"/>
<dbReference type="Pfam" id="PF04316">
    <property type="entry name" value="FlgM"/>
    <property type="match status" value="1"/>
</dbReference>
<dbReference type="SUPFAM" id="SSF101498">
    <property type="entry name" value="Anti-sigma factor FlgM"/>
    <property type="match status" value="1"/>
</dbReference>
<dbReference type="GeneID" id="61295463"/>
<evidence type="ECO:0000313" key="14">
    <source>
        <dbReference type="Proteomes" id="UP000183794"/>
    </source>
</evidence>
<dbReference type="Proteomes" id="UP000183794">
    <property type="component" value="Unassembled WGS sequence"/>
</dbReference>
<evidence type="ECO:0000256" key="2">
    <source>
        <dbReference type="ARBA" id="ARBA00017823"/>
    </source>
</evidence>
<dbReference type="EMBL" id="FPLD01000051">
    <property type="protein sequence ID" value="SGY95889.1"/>
    <property type="molecule type" value="Genomic_DNA"/>
</dbReference>
<name>A0A090IGK9_9GAMM</name>
<keyword evidence="3" id="KW-0678">Repressor</keyword>
<dbReference type="Proteomes" id="UP000182660">
    <property type="component" value="Unassembled WGS sequence"/>
</dbReference>
<reference evidence="12 14" key="1">
    <citation type="submission" date="2016-11" db="EMBL/GenBank/DDBJ databases">
        <authorList>
            <person name="Jaros S."/>
            <person name="Januszkiewicz K."/>
            <person name="Wedrychowicz H."/>
        </authorList>
    </citation>
    <scope>NUCLEOTIDE SEQUENCE [LARGE SCALE GENOMIC DNA]</scope>
    <source>
        <strain evidence="12">NVI 5450</strain>
    </source>
</reference>
<evidence type="ECO:0000313" key="12">
    <source>
        <dbReference type="EMBL" id="SGY95889.1"/>
    </source>
</evidence>
<keyword evidence="5" id="KW-0805">Transcription regulation</keyword>
<dbReference type="NCBIfam" id="TIGR03824">
    <property type="entry name" value="FlgM_jcvi"/>
    <property type="match status" value="1"/>
</dbReference>
<accession>A0A090IGK9</accession>
<evidence type="ECO:0000256" key="4">
    <source>
        <dbReference type="ARBA" id="ARBA00022795"/>
    </source>
</evidence>